<gene>
    <name evidence="1" type="ORF">GCM10023331_31790</name>
</gene>
<dbReference type="EMBL" id="BAABJX010000051">
    <property type="protein sequence ID" value="GAA4844584.1"/>
    <property type="molecule type" value="Genomic_DNA"/>
</dbReference>
<dbReference type="RefSeq" id="WP_345373561.1">
    <property type="nucleotide sequence ID" value="NZ_BAABJX010000051.1"/>
</dbReference>
<reference evidence="2" key="1">
    <citation type="journal article" date="2019" name="Int. J. Syst. Evol. Microbiol.">
        <title>The Global Catalogue of Microorganisms (GCM) 10K type strain sequencing project: providing services to taxonomists for standard genome sequencing and annotation.</title>
        <authorList>
            <consortium name="The Broad Institute Genomics Platform"/>
            <consortium name="The Broad Institute Genome Sequencing Center for Infectious Disease"/>
            <person name="Wu L."/>
            <person name="Ma J."/>
        </authorList>
    </citation>
    <scope>NUCLEOTIDE SEQUENCE [LARGE SCALE GENOMIC DNA]</scope>
    <source>
        <strain evidence="2">JCM 18326</strain>
    </source>
</reference>
<dbReference type="Pfam" id="PF14025">
    <property type="entry name" value="DUF4241"/>
    <property type="match status" value="1"/>
</dbReference>
<name>A0ABP9DI85_9BACT</name>
<dbReference type="Proteomes" id="UP001500298">
    <property type="component" value="Unassembled WGS sequence"/>
</dbReference>
<evidence type="ECO:0000313" key="1">
    <source>
        <dbReference type="EMBL" id="GAA4844584.1"/>
    </source>
</evidence>
<keyword evidence="2" id="KW-1185">Reference proteome</keyword>
<organism evidence="1 2">
    <name type="scientific">Algivirga pacifica</name>
    <dbReference type="NCBI Taxonomy" id="1162670"/>
    <lineage>
        <taxon>Bacteria</taxon>
        <taxon>Pseudomonadati</taxon>
        <taxon>Bacteroidota</taxon>
        <taxon>Cytophagia</taxon>
        <taxon>Cytophagales</taxon>
        <taxon>Flammeovirgaceae</taxon>
        <taxon>Algivirga</taxon>
    </lineage>
</organism>
<sequence>MKKYKLFIIIGFFGVFGCNQTAKEQKAEELKSTTETEKTVNQTIFGEEVTFNYSDFEDLKNNKYYDRFEIGTLSTPTGQIVCTDPMYRELGLPQSWTVKPGDYPVNIYIGLEEDFQGRVAYAEIIFSQSAVTEWRMSLISEDLLQDDFEKKMNGMYPVENGLGSFSDYSVWKSYCSKIEEFYENTPEGNFYLDELEPLFKANENIPQSSRGEDWINYRISDTGNIIMFGTGYGDGFYPRYVGYDKYGNAVKLITDYIQLTYDEEK</sequence>
<protein>
    <recommendedName>
        <fullName evidence="3">DUF4241 domain-containing protein</fullName>
    </recommendedName>
</protein>
<proteinExistence type="predicted"/>
<evidence type="ECO:0000313" key="2">
    <source>
        <dbReference type="Proteomes" id="UP001500298"/>
    </source>
</evidence>
<dbReference type="PROSITE" id="PS51257">
    <property type="entry name" value="PROKAR_LIPOPROTEIN"/>
    <property type="match status" value="1"/>
</dbReference>
<evidence type="ECO:0008006" key="3">
    <source>
        <dbReference type="Google" id="ProtNLM"/>
    </source>
</evidence>
<dbReference type="InterPro" id="IPR025335">
    <property type="entry name" value="DUF4241"/>
</dbReference>
<accession>A0ABP9DI85</accession>
<comment type="caution">
    <text evidence="1">The sequence shown here is derived from an EMBL/GenBank/DDBJ whole genome shotgun (WGS) entry which is preliminary data.</text>
</comment>